<evidence type="ECO:0000313" key="2">
    <source>
        <dbReference type="EMBL" id="ACR71223.1"/>
    </source>
</evidence>
<name>C4Z233_LACE2</name>
<feature type="compositionally biased region" description="Basic and acidic residues" evidence="1">
    <location>
        <begin position="1"/>
        <end position="17"/>
    </location>
</feature>
<dbReference type="Proteomes" id="UP000001476">
    <property type="component" value="Chromosome"/>
</dbReference>
<gene>
    <name evidence="2" type="ordered locus">EUBELI_00187</name>
</gene>
<dbReference type="KEGG" id="eel:EUBELI_00187"/>
<dbReference type="STRING" id="515620.EUBELI_00187"/>
<sequence length="44" mass="5373">MDLEAEERQEKVQKEREGEEDWTLKRRRGTRKSKRSEKGLWIGL</sequence>
<organism evidence="2 3">
    <name type="scientific">Lachnospira eligens (strain ATCC 27750 / DSM 3376 / VPI C15-48 / C15-B4)</name>
    <name type="common">Eubacterium eligens</name>
    <dbReference type="NCBI Taxonomy" id="515620"/>
    <lineage>
        <taxon>Bacteria</taxon>
        <taxon>Bacillati</taxon>
        <taxon>Bacillota</taxon>
        <taxon>Clostridia</taxon>
        <taxon>Lachnospirales</taxon>
        <taxon>Lachnospiraceae</taxon>
        <taxon>Lachnospira</taxon>
    </lineage>
</organism>
<dbReference type="EMBL" id="CP001104">
    <property type="protein sequence ID" value="ACR71223.1"/>
    <property type="molecule type" value="Genomic_DNA"/>
</dbReference>
<accession>C4Z233</accession>
<evidence type="ECO:0000256" key="1">
    <source>
        <dbReference type="SAM" id="MobiDB-lite"/>
    </source>
</evidence>
<protein>
    <submittedName>
        <fullName evidence="2">Uncharacterized protein</fullName>
    </submittedName>
</protein>
<keyword evidence="3" id="KW-1185">Reference proteome</keyword>
<evidence type="ECO:0000313" key="3">
    <source>
        <dbReference type="Proteomes" id="UP000001476"/>
    </source>
</evidence>
<proteinExistence type="predicted"/>
<dbReference type="AlphaFoldDB" id="C4Z233"/>
<dbReference type="HOGENOM" id="CLU_215328_0_0_9"/>
<reference evidence="2 3" key="1">
    <citation type="journal article" date="2009" name="Proc. Natl. Acad. Sci. U.S.A.">
        <title>Characterizing a model human gut microbiota composed of members of its two dominant bacterial phyla.</title>
        <authorList>
            <person name="Mahowald M.A."/>
            <person name="Rey F.E."/>
            <person name="Seedorf H."/>
            <person name="Turnbaugh P.J."/>
            <person name="Fulton R.S."/>
            <person name="Wollam A."/>
            <person name="Shah N."/>
            <person name="Wang C."/>
            <person name="Magrini V."/>
            <person name="Wilson R.K."/>
            <person name="Cantarel B.L."/>
            <person name="Coutinho P.M."/>
            <person name="Henrissat B."/>
            <person name="Crock L.W."/>
            <person name="Russell A."/>
            <person name="Verberkmoes N.C."/>
            <person name="Hettich R.L."/>
            <person name="Gordon J.I."/>
        </authorList>
    </citation>
    <scope>NUCLEOTIDE SEQUENCE [LARGE SCALE GENOMIC DNA]</scope>
    <source>
        <strain evidence="3">ATCC 27750 / DSM 3376 / VPI C15-48 / C15-B4</strain>
    </source>
</reference>
<feature type="region of interest" description="Disordered" evidence="1">
    <location>
        <begin position="1"/>
        <end position="21"/>
    </location>
</feature>